<accession>A0A644TI79</accession>
<dbReference type="InterPro" id="IPR047731">
    <property type="entry name" value="Zinc_ribbon_put"/>
</dbReference>
<protein>
    <submittedName>
        <fullName evidence="3">Uncharacterized protein</fullName>
    </submittedName>
</protein>
<feature type="domain" description="DUF6371" evidence="1">
    <location>
        <begin position="106"/>
        <end position="255"/>
    </location>
</feature>
<sequence length="304" mass="35370">MSIELEKYKGQSTRYTCPKCGRKHSFTRYIDTETNIYIDEKVGICNRAIKCGYHYTPKQFFENNPSYNQYPYTINSGRDAINRVSTLIPIKQIDNKYLLQTISKPSHFLTFLFDNFPKEDVERVIKDYFIGGAMDNGVVFWQIDSNLRIRTGKIMQYNPQTGKRVKSGVSWVHSELKKQNLLPDDWQLTQCLFGEHLLIKYPQKPIMLVESEKTSIIMSLYEPSFNWMATGGLNNLTENKIYPIRKQQITAFPDLKCFELWQSKAERINKAIGSKIELSHILEEIATKEDKELGLDLADYFLNG</sequence>
<feature type="domain" description="Zinc beta-ribbon finger putative" evidence="2">
    <location>
        <begin position="3"/>
        <end position="65"/>
    </location>
</feature>
<gene>
    <name evidence="3" type="ORF">SDC9_12403</name>
</gene>
<proteinExistence type="predicted"/>
<evidence type="ECO:0000259" key="2">
    <source>
        <dbReference type="Pfam" id="PF21957"/>
    </source>
</evidence>
<reference evidence="3" key="1">
    <citation type="submission" date="2019-08" db="EMBL/GenBank/DDBJ databases">
        <authorList>
            <person name="Kucharzyk K."/>
            <person name="Murdoch R.W."/>
            <person name="Higgins S."/>
            <person name="Loffler F."/>
        </authorList>
    </citation>
    <scope>NUCLEOTIDE SEQUENCE</scope>
</reference>
<dbReference type="InterPro" id="IPR045951">
    <property type="entry name" value="DUF6371"/>
</dbReference>
<organism evidence="3">
    <name type="scientific">bioreactor metagenome</name>
    <dbReference type="NCBI Taxonomy" id="1076179"/>
    <lineage>
        <taxon>unclassified sequences</taxon>
        <taxon>metagenomes</taxon>
        <taxon>ecological metagenomes</taxon>
    </lineage>
</organism>
<dbReference type="EMBL" id="VSSQ01000033">
    <property type="protein sequence ID" value="MPL66715.1"/>
    <property type="molecule type" value="Genomic_DNA"/>
</dbReference>
<comment type="caution">
    <text evidence="3">The sequence shown here is derived from an EMBL/GenBank/DDBJ whole genome shotgun (WGS) entry which is preliminary data.</text>
</comment>
<dbReference type="Pfam" id="PF19898">
    <property type="entry name" value="DUF6371"/>
    <property type="match status" value="1"/>
</dbReference>
<dbReference type="AlphaFoldDB" id="A0A644TI79"/>
<name>A0A644TI79_9ZZZZ</name>
<dbReference type="NCBIfam" id="NF040506">
    <property type="entry name" value="PG0870_Nterm"/>
    <property type="match status" value="1"/>
</dbReference>
<evidence type="ECO:0000259" key="1">
    <source>
        <dbReference type="Pfam" id="PF19898"/>
    </source>
</evidence>
<evidence type="ECO:0000313" key="3">
    <source>
        <dbReference type="EMBL" id="MPL66715.1"/>
    </source>
</evidence>
<dbReference type="Pfam" id="PF21957">
    <property type="entry name" value="Zn_ribbon_16"/>
    <property type="match status" value="1"/>
</dbReference>